<feature type="compositionally biased region" description="Low complexity" evidence="1">
    <location>
        <begin position="11"/>
        <end position="23"/>
    </location>
</feature>
<organism evidence="2 3">
    <name type="scientific">Pleurotus eryngii</name>
    <name type="common">Boletus of the steppes</name>
    <dbReference type="NCBI Taxonomy" id="5323"/>
    <lineage>
        <taxon>Eukaryota</taxon>
        <taxon>Fungi</taxon>
        <taxon>Dikarya</taxon>
        <taxon>Basidiomycota</taxon>
        <taxon>Agaricomycotina</taxon>
        <taxon>Agaricomycetes</taxon>
        <taxon>Agaricomycetidae</taxon>
        <taxon>Agaricales</taxon>
        <taxon>Pleurotineae</taxon>
        <taxon>Pleurotaceae</taxon>
        <taxon>Pleurotus</taxon>
    </lineage>
</organism>
<proteinExistence type="predicted"/>
<dbReference type="PANTHER" id="PTHR34213">
    <property type="entry name" value="NUCLEAR TRANSPORT FACTOR 2 (NTF2) FAMILY PROTEIN"/>
    <property type="match status" value="1"/>
</dbReference>
<dbReference type="OrthoDB" id="2400485at2759"/>
<protein>
    <submittedName>
        <fullName evidence="2">Uncharacterized protein</fullName>
    </submittedName>
</protein>
<sequence length="235" mass="26874">MSIVQTHHRTPSSPTRRSTIIPRSPSPPTQTFLPGSILPRSVPTPSLVESVAGAAHYSGIRVDPEPLKHRHSAHERRASHFLDVKADHHRVIADLQELYCCRPTIEILDRTWHKDAVFEDPWTKCHGFDEYAALWFSLPKLYSKSETLSTRVMSSTNSPNQLVYFQKQEYTHRFLGRKKVVESIIVVNLDENDKIIRLVEQCSGKDIPAWFGAHLLRRLSAKVTPWLITVPKRSV</sequence>
<gene>
    <name evidence="2" type="ORF">BDN71DRAFT_1446665</name>
</gene>
<evidence type="ECO:0000313" key="3">
    <source>
        <dbReference type="Proteomes" id="UP000807025"/>
    </source>
</evidence>
<feature type="region of interest" description="Disordered" evidence="1">
    <location>
        <begin position="1"/>
        <end position="34"/>
    </location>
</feature>
<evidence type="ECO:0000313" key="2">
    <source>
        <dbReference type="EMBL" id="KAF9495984.1"/>
    </source>
</evidence>
<reference evidence="2" key="1">
    <citation type="submission" date="2020-11" db="EMBL/GenBank/DDBJ databases">
        <authorList>
            <consortium name="DOE Joint Genome Institute"/>
            <person name="Ahrendt S."/>
            <person name="Riley R."/>
            <person name="Andreopoulos W."/>
            <person name="Labutti K."/>
            <person name="Pangilinan J."/>
            <person name="Ruiz-Duenas F.J."/>
            <person name="Barrasa J.M."/>
            <person name="Sanchez-Garcia M."/>
            <person name="Camarero S."/>
            <person name="Miyauchi S."/>
            <person name="Serrano A."/>
            <person name="Linde D."/>
            <person name="Babiker R."/>
            <person name="Drula E."/>
            <person name="Ayuso-Fernandez I."/>
            <person name="Pacheco R."/>
            <person name="Padilla G."/>
            <person name="Ferreira P."/>
            <person name="Barriuso J."/>
            <person name="Kellner H."/>
            <person name="Castanera R."/>
            <person name="Alfaro M."/>
            <person name="Ramirez L."/>
            <person name="Pisabarro A.G."/>
            <person name="Kuo A."/>
            <person name="Tritt A."/>
            <person name="Lipzen A."/>
            <person name="He G."/>
            <person name="Yan M."/>
            <person name="Ng V."/>
            <person name="Cullen D."/>
            <person name="Martin F."/>
            <person name="Rosso M.-N."/>
            <person name="Henrissat B."/>
            <person name="Hibbett D."/>
            <person name="Martinez A.T."/>
            <person name="Grigoriev I.V."/>
        </authorList>
    </citation>
    <scope>NUCLEOTIDE SEQUENCE</scope>
    <source>
        <strain evidence="2">ATCC 90797</strain>
    </source>
</reference>
<name>A0A9P6DFY8_PLEER</name>
<feature type="compositionally biased region" description="Basic residues" evidence="1">
    <location>
        <begin position="1"/>
        <end position="10"/>
    </location>
</feature>
<dbReference type="InterPro" id="IPR032710">
    <property type="entry name" value="NTF2-like_dom_sf"/>
</dbReference>
<evidence type="ECO:0000256" key="1">
    <source>
        <dbReference type="SAM" id="MobiDB-lite"/>
    </source>
</evidence>
<dbReference type="EMBL" id="MU154556">
    <property type="protein sequence ID" value="KAF9495984.1"/>
    <property type="molecule type" value="Genomic_DNA"/>
</dbReference>
<dbReference type="PANTHER" id="PTHR34213:SF2">
    <property type="entry name" value="NUCLEAR TRANSPORT FACTOR 2 (NTF2) FAMILY PROTEIN"/>
    <property type="match status" value="1"/>
</dbReference>
<accession>A0A9P6DFY8</accession>
<dbReference type="Proteomes" id="UP000807025">
    <property type="component" value="Unassembled WGS sequence"/>
</dbReference>
<keyword evidence="3" id="KW-1185">Reference proteome</keyword>
<dbReference type="AlphaFoldDB" id="A0A9P6DFY8"/>
<dbReference type="SUPFAM" id="SSF54427">
    <property type="entry name" value="NTF2-like"/>
    <property type="match status" value="1"/>
</dbReference>
<comment type="caution">
    <text evidence="2">The sequence shown here is derived from an EMBL/GenBank/DDBJ whole genome shotgun (WGS) entry which is preliminary data.</text>
</comment>